<name>A0A939HFL5_9MICC</name>
<reference evidence="2" key="1">
    <citation type="submission" date="2021-03" db="EMBL/GenBank/DDBJ databases">
        <title>A new species, PO-11, isolated from a karst cave deposit.</title>
        <authorList>
            <person name="Zhaoxiaoyong W."/>
        </authorList>
    </citation>
    <scope>NUCLEOTIDE SEQUENCE</scope>
    <source>
        <strain evidence="2">PO-11</strain>
    </source>
</reference>
<dbReference type="EMBL" id="JAFNLL010000002">
    <property type="protein sequence ID" value="MBO1266423.1"/>
    <property type="molecule type" value="Genomic_DNA"/>
</dbReference>
<gene>
    <name evidence="2" type="ORF">J1902_00240</name>
</gene>
<protein>
    <recommendedName>
        <fullName evidence="4">DUF5666 domain-containing protein</fullName>
    </recommendedName>
</protein>
<proteinExistence type="predicted"/>
<evidence type="ECO:0000256" key="1">
    <source>
        <dbReference type="SAM" id="MobiDB-lite"/>
    </source>
</evidence>
<feature type="region of interest" description="Disordered" evidence="1">
    <location>
        <begin position="178"/>
        <end position="202"/>
    </location>
</feature>
<keyword evidence="3" id="KW-1185">Reference proteome</keyword>
<feature type="region of interest" description="Disordered" evidence="1">
    <location>
        <begin position="35"/>
        <end position="64"/>
    </location>
</feature>
<evidence type="ECO:0008006" key="4">
    <source>
        <dbReference type="Google" id="ProtNLM"/>
    </source>
</evidence>
<dbReference type="AlphaFoldDB" id="A0A939HFL5"/>
<feature type="compositionally biased region" description="Low complexity" evidence="1">
    <location>
        <begin position="35"/>
        <end position="61"/>
    </location>
</feature>
<organism evidence="2 3">
    <name type="scientific">Arthrobacter cavernae</name>
    <dbReference type="NCBI Taxonomy" id="2817681"/>
    <lineage>
        <taxon>Bacteria</taxon>
        <taxon>Bacillati</taxon>
        <taxon>Actinomycetota</taxon>
        <taxon>Actinomycetes</taxon>
        <taxon>Micrococcales</taxon>
        <taxon>Micrococcaceae</taxon>
        <taxon>Arthrobacter</taxon>
    </lineage>
</organism>
<sequence>MSTLTPGLLKALIAGGVAVALTGGGAATVWAGTQPSLSPSGSSPSATATASPGPSGSHAKGLGLGKLHGQGIHGEFTVKDKDGHFKTIVTQRGTVESASESSISVKSEDGFTQSYAVNGETRIVKIPEDVSQLRNGKGKPDLPAATAVDLKAGDTVRIAGTKDGGTVTATAIVAGQLPDRLPGKFNGDGKFKGPGHRFGQNG</sequence>
<evidence type="ECO:0000313" key="3">
    <source>
        <dbReference type="Proteomes" id="UP000664164"/>
    </source>
</evidence>
<dbReference type="Proteomes" id="UP000664164">
    <property type="component" value="Unassembled WGS sequence"/>
</dbReference>
<accession>A0A939HFL5</accession>
<dbReference type="RefSeq" id="WP_207614186.1">
    <property type="nucleotide sequence ID" value="NZ_JAFNLL010000002.1"/>
</dbReference>
<evidence type="ECO:0000313" key="2">
    <source>
        <dbReference type="EMBL" id="MBO1266423.1"/>
    </source>
</evidence>
<comment type="caution">
    <text evidence="2">The sequence shown here is derived from an EMBL/GenBank/DDBJ whole genome shotgun (WGS) entry which is preliminary data.</text>
</comment>